<sequence>MNVIACQNLGCYRLVSELGADDEEVSEGGIPRVIVLGYDRLPLQAKAPHPHGNILGPEDPQPTNCQFLRNEDERERLARYTAPHAHSPPLPPSSGCLTQIQTLRITSTQALIDVVTATLPPPLLPPLPPSLSIPPLVDRRDDIPESEQPPRKRLYLSTIGSRYEIGESSTARPTRGRGIDYGFVSTVDAEEMSDMQAELLALREQQRRARQSGPETRTPNHQDASGDGNMVNLLNFKGTKVVVGLKTRVIEKMESVSISVVVLLRINKVCPPATLLGAALTLGGMHPREMVVFMSVEHQDTSREIVPDIVKNKEGGKWETQEIRQEEEDQVGKKQIRNYQSVQDFPEVFPEDLPGLPPTRPVEFQIDLIPGAAPVARATYRLALIYRSEGKGIKFDWGEKEENAFQLIKQKLCSAPILALPEGSEDFVVYCDASHKGLGVVLMQRRNNEHKVSSITDGPERRTIQTSEDKLLLAWMNLWSKAWVKSFAMADIFIQQKLSR</sequence>
<comment type="caution">
    <text evidence="3">The sequence shown here is derived from an EMBL/GenBank/DDBJ whole genome shotgun (WGS) entry which is preliminary data.</text>
</comment>
<keyword evidence="3" id="KW-0695">RNA-directed DNA polymerase</keyword>
<reference evidence="3" key="1">
    <citation type="journal article" date="2022" name="Int. J. Mol. Sci.">
        <title>Draft Genome of Tanacetum Coccineum: Genomic Comparison of Closely Related Tanacetum-Family Plants.</title>
        <authorList>
            <person name="Yamashiro T."/>
            <person name="Shiraishi A."/>
            <person name="Nakayama K."/>
            <person name="Satake H."/>
        </authorList>
    </citation>
    <scope>NUCLEOTIDE SEQUENCE</scope>
</reference>
<keyword evidence="3" id="KW-0808">Transferase</keyword>
<dbReference type="GO" id="GO:0003964">
    <property type="term" value="F:RNA-directed DNA polymerase activity"/>
    <property type="evidence" value="ECO:0007669"/>
    <property type="project" value="UniProtKB-KW"/>
</dbReference>
<evidence type="ECO:0000313" key="4">
    <source>
        <dbReference type="Proteomes" id="UP001151760"/>
    </source>
</evidence>
<feature type="domain" description="Reverse transcriptase/retrotransposon-derived protein RNase H-like" evidence="2">
    <location>
        <begin position="397"/>
        <end position="450"/>
    </location>
</feature>
<dbReference type="SUPFAM" id="SSF56672">
    <property type="entry name" value="DNA/RNA polymerases"/>
    <property type="match status" value="1"/>
</dbReference>
<dbReference type="PANTHER" id="PTHR35046">
    <property type="entry name" value="ZINC KNUCKLE (CCHC-TYPE) FAMILY PROTEIN"/>
    <property type="match status" value="1"/>
</dbReference>
<protein>
    <submittedName>
        <fullName evidence="3">Reverse transcriptase domain-containing protein</fullName>
    </submittedName>
</protein>
<organism evidence="3 4">
    <name type="scientific">Tanacetum coccineum</name>
    <dbReference type="NCBI Taxonomy" id="301880"/>
    <lineage>
        <taxon>Eukaryota</taxon>
        <taxon>Viridiplantae</taxon>
        <taxon>Streptophyta</taxon>
        <taxon>Embryophyta</taxon>
        <taxon>Tracheophyta</taxon>
        <taxon>Spermatophyta</taxon>
        <taxon>Magnoliopsida</taxon>
        <taxon>eudicotyledons</taxon>
        <taxon>Gunneridae</taxon>
        <taxon>Pentapetalae</taxon>
        <taxon>asterids</taxon>
        <taxon>campanulids</taxon>
        <taxon>Asterales</taxon>
        <taxon>Asteraceae</taxon>
        <taxon>Asteroideae</taxon>
        <taxon>Anthemideae</taxon>
        <taxon>Anthemidinae</taxon>
        <taxon>Tanacetum</taxon>
    </lineage>
</organism>
<feature type="region of interest" description="Disordered" evidence="1">
    <location>
        <begin position="205"/>
        <end position="230"/>
    </location>
</feature>
<name>A0ABQ5E6X4_9ASTR</name>
<reference evidence="3" key="2">
    <citation type="submission" date="2022-01" db="EMBL/GenBank/DDBJ databases">
        <authorList>
            <person name="Yamashiro T."/>
            <person name="Shiraishi A."/>
            <person name="Satake H."/>
            <person name="Nakayama K."/>
        </authorList>
    </citation>
    <scope>NUCLEOTIDE SEQUENCE</scope>
</reference>
<keyword evidence="4" id="KW-1185">Reference proteome</keyword>
<evidence type="ECO:0000259" key="2">
    <source>
        <dbReference type="Pfam" id="PF17919"/>
    </source>
</evidence>
<gene>
    <name evidence="3" type="ORF">Tco_0955307</name>
</gene>
<feature type="compositionally biased region" description="Polar residues" evidence="1">
    <location>
        <begin position="213"/>
        <end position="223"/>
    </location>
</feature>
<proteinExistence type="predicted"/>
<accession>A0ABQ5E6X4</accession>
<dbReference type="InterPro" id="IPR041577">
    <property type="entry name" value="RT_RNaseH_2"/>
</dbReference>
<evidence type="ECO:0000313" key="3">
    <source>
        <dbReference type="EMBL" id="GJT46592.1"/>
    </source>
</evidence>
<dbReference type="Pfam" id="PF17919">
    <property type="entry name" value="RT_RNaseH_2"/>
    <property type="match status" value="1"/>
</dbReference>
<keyword evidence="3" id="KW-0548">Nucleotidyltransferase</keyword>
<dbReference type="InterPro" id="IPR043128">
    <property type="entry name" value="Rev_trsase/Diguanyl_cyclase"/>
</dbReference>
<dbReference type="InterPro" id="IPR043502">
    <property type="entry name" value="DNA/RNA_pol_sf"/>
</dbReference>
<evidence type="ECO:0000256" key="1">
    <source>
        <dbReference type="SAM" id="MobiDB-lite"/>
    </source>
</evidence>
<dbReference type="Proteomes" id="UP001151760">
    <property type="component" value="Unassembled WGS sequence"/>
</dbReference>
<dbReference type="PANTHER" id="PTHR35046:SF26">
    <property type="entry name" value="RNA-DIRECTED DNA POLYMERASE"/>
    <property type="match status" value="1"/>
</dbReference>
<dbReference type="Gene3D" id="3.30.70.270">
    <property type="match status" value="1"/>
</dbReference>
<dbReference type="EMBL" id="BQNB010015998">
    <property type="protein sequence ID" value="GJT46592.1"/>
    <property type="molecule type" value="Genomic_DNA"/>
</dbReference>